<feature type="domain" description="Aldehyde ferredoxin oxidoreductase C-terminal" evidence="1">
    <location>
        <begin position="48"/>
        <end position="214"/>
    </location>
</feature>
<dbReference type="AlphaFoldDB" id="X0SD32"/>
<dbReference type="GO" id="GO:0009055">
    <property type="term" value="F:electron transfer activity"/>
    <property type="evidence" value="ECO:0007669"/>
    <property type="project" value="InterPro"/>
</dbReference>
<dbReference type="EMBL" id="BARS01009379">
    <property type="protein sequence ID" value="GAF73837.1"/>
    <property type="molecule type" value="Genomic_DNA"/>
</dbReference>
<dbReference type="PANTHER" id="PTHR30038:SF0">
    <property type="entry name" value="TUNGSTEN-CONTAINING ALDEHYDE FERREDOXIN OXIDOREDUCTASE"/>
    <property type="match status" value="1"/>
</dbReference>
<gene>
    <name evidence="2" type="ORF">S01H1_17651</name>
</gene>
<dbReference type="InterPro" id="IPR001203">
    <property type="entry name" value="OxRdtase_Ald_Fedxn_C"/>
</dbReference>
<dbReference type="PANTHER" id="PTHR30038">
    <property type="entry name" value="ALDEHYDE FERREDOXIN OXIDOREDUCTASE"/>
    <property type="match status" value="1"/>
</dbReference>
<dbReference type="GO" id="GO:0016625">
    <property type="term" value="F:oxidoreductase activity, acting on the aldehyde or oxo group of donors, iron-sulfur protein as acceptor"/>
    <property type="evidence" value="ECO:0007669"/>
    <property type="project" value="InterPro"/>
</dbReference>
<dbReference type="Pfam" id="PF01314">
    <property type="entry name" value="AFOR_C"/>
    <property type="match status" value="1"/>
</dbReference>
<dbReference type="InterPro" id="IPR013985">
    <property type="entry name" value="Ald_Fedxn_OxRdtase_dom3"/>
</dbReference>
<dbReference type="InterPro" id="IPR051919">
    <property type="entry name" value="W-dependent_AOR"/>
</dbReference>
<comment type="caution">
    <text evidence="2">The sequence shown here is derived from an EMBL/GenBank/DDBJ whole genome shotgun (WGS) entry which is preliminary data.</text>
</comment>
<dbReference type="InterPro" id="IPR036021">
    <property type="entry name" value="Tungsten_al_ferr_oxy-like_C"/>
</dbReference>
<reference evidence="2" key="1">
    <citation type="journal article" date="2014" name="Front. Microbiol.">
        <title>High frequency of phylogenetically diverse reductive dehalogenase-homologous genes in deep subseafloor sedimentary metagenomes.</title>
        <authorList>
            <person name="Kawai M."/>
            <person name="Futagami T."/>
            <person name="Toyoda A."/>
            <person name="Takaki Y."/>
            <person name="Nishi S."/>
            <person name="Hori S."/>
            <person name="Arai W."/>
            <person name="Tsubouchi T."/>
            <person name="Morono Y."/>
            <person name="Uchiyama I."/>
            <person name="Ito T."/>
            <person name="Fujiyama A."/>
            <person name="Inagaki F."/>
            <person name="Takami H."/>
        </authorList>
    </citation>
    <scope>NUCLEOTIDE SEQUENCE</scope>
    <source>
        <strain evidence="2">Expedition CK06-06</strain>
    </source>
</reference>
<dbReference type="SUPFAM" id="SSF48310">
    <property type="entry name" value="Aldehyde ferredoxin oxidoreductase, C-terminal domains"/>
    <property type="match status" value="1"/>
</dbReference>
<dbReference type="GO" id="GO:0051536">
    <property type="term" value="F:iron-sulfur cluster binding"/>
    <property type="evidence" value="ECO:0007669"/>
    <property type="project" value="InterPro"/>
</dbReference>
<evidence type="ECO:0000313" key="2">
    <source>
        <dbReference type="EMBL" id="GAF73837.1"/>
    </source>
</evidence>
<protein>
    <recommendedName>
        <fullName evidence="1">Aldehyde ferredoxin oxidoreductase C-terminal domain-containing protein</fullName>
    </recommendedName>
</protein>
<sequence>EPRQAINQLHEMGLVLFGWLNWASGLEGSYLSSDVFRKIAARFWGSELAADFSTHEGKALAAARIQDREYAKESLILCDFAWPVTHILSGDHVGDPSVESKILSAITGEEVNEEGLYRIGERVFNLQRAIHVREGHKGRESDQIPEAFFTTPLKGHAMNPNAEAPGKDGEITSRIGMMVDRVEFERMKDEYYQLRGWDAATGLQTRTKLEELGLQEIAQDLEQRGLVI</sequence>
<name>X0SD32_9ZZZZ</name>
<organism evidence="2">
    <name type="scientific">marine sediment metagenome</name>
    <dbReference type="NCBI Taxonomy" id="412755"/>
    <lineage>
        <taxon>unclassified sequences</taxon>
        <taxon>metagenomes</taxon>
        <taxon>ecological metagenomes</taxon>
    </lineage>
</organism>
<accession>X0SD32</accession>
<feature type="non-terminal residue" evidence="2">
    <location>
        <position position="1"/>
    </location>
</feature>
<dbReference type="Gene3D" id="1.10.599.10">
    <property type="entry name" value="Aldehyde Ferredoxin Oxidoreductase Protein, subunit A, domain 3"/>
    <property type="match status" value="1"/>
</dbReference>
<evidence type="ECO:0000259" key="1">
    <source>
        <dbReference type="Pfam" id="PF01314"/>
    </source>
</evidence>
<proteinExistence type="predicted"/>